<dbReference type="STRING" id="264951.A0A443HRJ9"/>
<dbReference type="PANTHER" id="PTHR32035">
    <property type="entry name" value="AURORA KINASE A-INTERACTING PROTEIN"/>
    <property type="match status" value="1"/>
</dbReference>
<feature type="compositionally biased region" description="Basic and acidic residues" evidence="5">
    <location>
        <begin position="75"/>
        <end position="91"/>
    </location>
</feature>
<name>A0A443HRJ9_BYSSP</name>
<sequence length="358" mass="39570">MLASSVFRVARSPAVPFPAVTPAITSTSNGLLATATRRQAQRRYSSSKPPVPPSDGSSRIDTSQTPAKGVSPSGQKREGKSSRRKGRDNSRHGSAKSSENTAFLNLPSVPSTQHRQPHDVHIASFFSIHRPISVTTTVPPTSNAEAFDAIFSKKASRAGPDDVIHTISSAVNSMENVMHGQQFGASEQDELRHALGQASANNAESEVIHLDGIPMHELRISVEEMTRRLRPFHPPPPPVPLDEMNTADLNQAEEPSRSQTYSTVLTIRESTDADGQRTYEAHTTPFVQTEMEAPGVFDGEAAIEEPNGSRSTYMERIRNPRTMHAISVKRQRKLKMKKHKYKKLMRKTRTLRRKLDKA</sequence>
<dbReference type="GeneID" id="39600104"/>
<protein>
    <recommendedName>
        <fullName evidence="4">Small ribosomal subunit protein mS38</fullName>
    </recommendedName>
</protein>
<evidence type="ECO:0000256" key="1">
    <source>
        <dbReference type="ARBA" id="ARBA00004173"/>
    </source>
</evidence>
<evidence type="ECO:0000256" key="3">
    <source>
        <dbReference type="ARBA" id="ARBA00035647"/>
    </source>
</evidence>
<dbReference type="Pfam" id="PF08213">
    <property type="entry name" value="COX24_C"/>
    <property type="match status" value="1"/>
</dbReference>
<dbReference type="Proteomes" id="UP000283841">
    <property type="component" value="Unassembled WGS sequence"/>
</dbReference>
<dbReference type="RefSeq" id="XP_028484127.1">
    <property type="nucleotide sequence ID" value="XM_028630827.1"/>
</dbReference>
<evidence type="ECO:0000256" key="2">
    <source>
        <dbReference type="ARBA" id="ARBA00023128"/>
    </source>
</evidence>
<keyword evidence="8" id="KW-1185">Reference proteome</keyword>
<dbReference type="EMBL" id="RCNU01000007">
    <property type="protein sequence ID" value="RWQ94482.1"/>
    <property type="molecule type" value="Genomic_DNA"/>
</dbReference>
<keyword evidence="2" id="KW-0496">Mitochondrion</keyword>
<dbReference type="PANTHER" id="PTHR32035:SF3">
    <property type="entry name" value="SMALL RIBOSOMAL SUBUNIT PROTEIN MS38"/>
    <property type="match status" value="1"/>
</dbReference>
<comment type="subcellular location">
    <subcellularLocation>
        <location evidence="1">Mitochondrion</location>
    </subcellularLocation>
</comment>
<dbReference type="SMART" id="SM01155">
    <property type="entry name" value="DUF1713"/>
    <property type="match status" value="1"/>
</dbReference>
<comment type="caution">
    <text evidence="7">The sequence shown here is derived from an EMBL/GenBank/DDBJ whole genome shotgun (WGS) entry which is preliminary data.</text>
</comment>
<evidence type="ECO:0000256" key="5">
    <source>
        <dbReference type="SAM" id="MobiDB-lite"/>
    </source>
</evidence>
<accession>A0A443HRJ9</accession>
<dbReference type="InterPro" id="IPR013177">
    <property type="entry name" value="Ribosomal_mS38_C"/>
</dbReference>
<evidence type="ECO:0000256" key="4">
    <source>
        <dbReference type="ARBA" id="ARBA00035682"/>
    </source>
</evidence>
<gene>
    <name evidence="7" type="ORF">C8Q69DRAFT_470349</name>
</gene>
<evidence type="ECO:0000313" key="8">
    <source>
        <dbReference type="Proteomes" id="UP000283841"/>
    </source>
</evidence>
<dbReference type="VEuPathDB" id="FungiDB:C8Q69DRAFT_470349"/>
<organism evidence="7 8">
    <name type="scientific">Byssochlamys spectabilis</name>
    <name type="common">Paecilomyces variotii</name>
    <dbReference type="NCBI Taxonomy" id="264951"/>
    <lineage>
        <taxon>Eukaryota</taxon>
        <taxon>Fungi</taxon>
        <taxon>Dikarya</taxon>
        <taxon>Ascomycota</taxon>
        <taxon>Pezizomycotina</taxon>
        <taxon>Eurotiomycetes</taxon>
        <taxon>Eurotiomycetidae</taxon>
        <taxon>Eurotiales</taxon>
        <taxon>Thermoascaceae</taxon>
        <taxon>Paecilomyces</taxon>
    </lineage>
</organism>
<evidence type="ECO:0000259" key="6">
    <source>
        <dbReference type="SMART" id="SM01155"/>
    </source>
</evidence>
<feature type="compositionally biased region" description="Polar residues" evidence="5">
    <location>
        <begin position="55"/>
        <end position="66"/>
    </location>
</feature>
<feature type="region of interest" description="Disordered" evidence="5">
    <location>
        <begin position="1"/>
        <end position="116"/>
    </location>
</feature>
<proteinExistence type="inferred from homology"/>
<feature type="compositionally biased region" description="Polar residues" evidence="5">
    <location>
        <begin position="95"/>
        <end position="114"/>
    </location>
</feature>
<comment type="similarity">
    <text evidence="3">Belongs to the mitochondrion-specific ribosomal protein mS38 family.</text>
</comment>
<dbReference type="AlphaFoldDB" id="A0A443HRJ9"/>
<evidence type="ECO:0000313" key="7">
    <source>
        <dbReference type="EMBL" id="RWQ94482.1"/>
    </source>
</evidence>
<feature type="domain" description="Ribosomal protein mS38 C-terminal" evidence="6">
    <location>
        <begin position="324"/>
        <end position="357"/>
    </location>
</feature>
<dbReference type="GO" id="GO:0005739">
    <property type="term" value="C:mitochondrion"/>
    <property type="evidence" value="ECO:0007669"/>
    <property type="project" value="UniProtKB-SubCell"/>
</dbReference>
<reference evidence="7 8" key="1">
    <citation type="journal article" date="2018" name="Front. Microbiol.">
        <title>Genomic and genetic insights into a cosmopolitan fungus, Paecilomyces variotii (Eurotiales).</title>
        <authorList>
            <person name="Urquhart A.S."/>
            <person name="Mondo S.J."/>
            <person name="Makela M.R."/>
            <person name="Hane J.K."/>
            <person name="Wiebenga A."/>
            <person name="He G."/>
            <person name="Mihaltcheva S."/>
            <person name="Pangilinan J."/>
            <person name="Lipzen A."/>
            <person name="Barry K."/>
            <person name="de Vries R.P."/>
            <person name="Grigoriev I.V."/>
            <person name="Idnurm A."/>
        </authorList>
    </citation>
    <scope>NUCLEOTIDE SEQUENCE [LARGE SCALE GENOMIC DNA]</scope>
    <source>
        <strain evidence="7 8">CBS 101075</strain>
    </source>
</reference>